<gene>
    <name evidence="2" type="ORF">SAMN05421543_12319</name>
</gene>
<organism evidence="2 3">
    <name type="scientific">Alicyclobacillus macrosporangiidus</name>
    <dbReference type="NCBI Taxonomy" id="392015"/>
    <lineage>
        <taxon>Bacteria</taxon>
        <taxon>Bacillati</taxon>
        <taxon>Bacillota</taxon>
        <taxon>Bacilli</taxon>
        <taxon>Bacillales</taxon>
        <taxon>Alicyclobacillaceae</taxon>
        <taxon>Alicyclobacillus</taxon>
    </lineage>
</organism>
<proteinExistence type="predicted"/>
<evidence type="ECO:0000313" key="2">
    <source>
        <dbReference type="EMBL" id="SFV03692.1"/>
    </source>
</evidence>
<feature type="transmembrane region" description="Helical" evidence="1">
    <location>
        <begin position="74"/>
        <end position="93"/>
    </location>
</feature>
<reference evidence="3" key="1">
    <citation type="submission" date="2016-10" db="EMBL/GenBank/DDBJ databases">
        <authorList>
            <person name="Varghese N."/>
        </authorList>
    </citation>
    <scope>NUCLEOTIDE SEQUENCE [LARGE SCALE GENOMIC DNA]</scope>
    <source>
        <strain evidence="3">DSM 17980</strain>
    </source>
</reference>
<dbReference type="EMBL" id="FPBV01000023">
    <property type="protein sequence ID" value="SFV03692.1"/>
    <property type="molecule type" value="Genomic_DNA"/>
</dbReference>
<evidence type="ECO:0000313" key="3">
    <source>
        <dbReference type="Proteomes" id="UP000183508"/>
    </source>
</evidence>
<keyword evidence="1" id="KW-1133">Transmembrane helix</keyword>
<feature type="transmembrane region" description="Helical" evidence="1">
    <location>
        <begin position="99"/>
        <end position="123"/>
    </location>
</feature>
<keyword evidence="3" id="KW-1185">Reference proteome</keyword>
<keyword evidence="1" id="KW-0812">Transmembrane</keyword>
<accession>A0A1I7L1P2</accession>
<dbReference type="RefSeq" id="WP_074955539.1">
    <property type="nucleotide sequence ID" value="NZ_FPBV01000023.1"/>
</dbReference>
<protein>
    <recommendedName>
        <fullName evidence="4">Flp pilus assembly protein TadB</fullName>
    </recommendedName>
</protein>
<dbReference type="Proteomes" id="UP000183508">
    <property type="component" value="Unassembled WGS sequence"/>
</dbReference>
<sequence>MDLIAYGILGVAASTSVYLYYVANTTEYTQSQIRARISSQWRITQVRVREKMHDETLATYLQQSGLRITAATYYYVRALATLLVALFSIRIVVTVGNPLVLVLPAGVWWFFSYHSYGPMYYVFRLLKRQHTLVINKELYLLYVLIKQQLQFYATRPRSLYAILQRLTPRLPKLAQALNQCLTLWSRDPKYALDTFAERIGTEQASALAKILQEVESSAPEVALDILEQRHDDFQEERLAAFRQRMYFRGLVGFALAFLGISAAAWDFAAIIQLYTDSMMQFQ</sequence>
<feature type="transmembrane region" description="Helical" evidence="1">
    <location>
        <begin position="6"/>
        <end position="23"/>
    </location>
</feature>
<dbReference type="STRING" id="392015.SAMN05421543_12319"/>
<feature type="transmembrane region" description="Helical" evidence="1">
    <location>
        <begin position="250"/>
        <end position="274"/>
    </location>
</feature>
<dbReference type="AlphaFoldDB" id="A0A1I7L1P2"/>
<dbReference type="OrthoDB" id="2585865at2"/>
<evidence type="ECO:0008006" key="4">
    <source>
        <dbReference type="Google" id="ProtNLM"/>
    </source>
</evidence>
<keyword evidence="1" id="KW-0472">Membrane</keyword>
<name>A0A1I7L1P2_9BACL</name>
<evidence type="ECO:0000256" key="1">
    <source>
        <dbReference type="SAM" id="Phobius"/>
    </source>
</evidence>